<dbReference type="EMBL" id="CADEPI010000004">
    <property type="protein sequence ID" value="CAB3360897.1"/>
    <property type="molecule type" value="Genomic_DNA"/>
</dbReference>
<keyword evidence="4" id="KW-1185">Reference proteome</keyword>
<accession>A0A8S1BYL8</accession>
<dbReference type="AlphaFoldDB" id="A0A8S1BYL8"/>
<protein>
    <submittedName>
        <fullName evidence="3">Uncharacterized protein</fullName>
    </submittedName>
</protein>
<feature type="region of interest" description="Disordered" evidence="2">
    <location>
        <begin position="346"/>
        <end position="381"/>
    </location>
</feature>
<dbReference type="Gene3D" id="1.10.287.1490">
    <property type="match status" value="1"/>
</dbReference>
<gene>
    <name evidence="3" type="ORF">CLODIP_2_CD03336</name>
</gene>
<feature type="coiled-coil region" evidence="1">
    <location>
        <begin position="228"/>
        <end position="262"/>
    </location>
</feature>
<feature type="region of interest" description="Disordered" evidence="2">
    <location>
        <begin position="1"/>
        <end position="23"/>
    </location>
</feature>
<evidence type="ECO:0000256" key="2">
    <source>
        <dbReference type="SAM" id="MobiDB-lite"/>
    </source>
</evidence>
<name>A0A8S1BYL8_9INSE</name>
<reference evidence="3 4" key="1">
    <citation type="submission" date="2020-04" db="EMBL/GenBank/DDBJ databases">
        <authorList>
            <person name="Alioto T."/>
            <person name="Alioto T."/>
            <person name="Gomez Garrido J."/>
        </authorList>
    </citation>
    <scope>NUCLEOTIDE SEQUENCE [LARGE SCALE GENOMIC DNA]</scope>
</reference>
<sequence>MIKGGRSRSGRCGSVRREARGENNNTQHCSSLVAFTFTASRFTTATSILPWEHDISHLFITRKGEEVFDSDESYVSFDDSSESDYSYRNAILRIKELEKINKGLKSQNKSLKELAVENEETIKKLLNRVKECDQKALIERNKLSKLEEVVLNLQTERDEILISSRDEVERKNASLASLQTQNAALQEEKCGLTQKLRDCQEELQYLQASYEACLTQINESDKIICSLQNDQNSEITEYKSRIQYLEEKVANLQAKLENCAQNYDVQMNGHLSYILSNGVVAQCIQFTALLISMCEKCARRSLNRNHSRSNSVIGVKQETEKNYFESQSRLPQGNSLAIELMQEKDCHHTRSFSKPVTKERQTFQKSQKQEFSLSRSADLDF</sequence>
<comment type="caution">
    <text evidence="3">The sequence shown here is derived from an EMBL/GenBank/DDBJ whole genome shotgun (WGS) entry which is preliminary data.</text>
</comment>
<organism evidence="3 4">
    <name type="scientific">Cloeon dipterum</name>
    <dbReference type="NCBI Taxonomy" id="197152"/>
    <lineage>
        <taxon>Eukaryota</taxon>
        <taxon>Metazoa</taxon>
        <taxon>Ecdysozoa</taxon>
        <taxon>Arthropoda</taxon>
        <taxon>Hexapoda</taxon>
        <taxon>Insecta</taxon>
        <taxon>Pterygota</taxon>
        <taxon>Palaeoptera</taxon>
        <taxon>Ephemeroptera</taxon>
        <taxon>Pisciforma</taxon>
        <taxon>Baetidae</taxon>
        <taxon>Cloeon</taxon>
    </lineage>
</organism>
<feature type="coiled-coil region" evidence="1">
    <location>
        <begin position="87"/>
        <end position="135"/>
    </location>
</feature>
<keyword evidence="1" id="KW-0175">Coiled coil</keyword>
<proteinExistence type="predicted"/>
<evidence type="ECO:0000313" key="4">
    <source>
        <dbReference type="Proteomes" id="UP000494165"/>
    </source>
</evidence>
<dbReference type="Proteomes" id="UP000494165">
    <property type="component" value="Unassembled WGS sequence"/>
</dbReference>
<evidence type="ECO:0000256" key="1">
    <source>
        <dbReference type="SAM" id="Coils"/>
    </source>
</evidence>
<evidence type="ECO:0000313" key="3">
    <source>
        <dbReference type="EMBL" id="CAB3360897.1"/>
    </source>
</evidence>
<feature type="compositionally biased region" description="Polar residues" evidence="2">
    <location>
        <begin position="363"/>
        <end position="375"/>
    </location>
</feature>